<proteinExistence type="predicted"/>
<dbReference type="AlphaFoldDB" id="A0A1Y4QLN9"/>
<keyword evidence="1" id="KW-0812">Transmembrane</keyword>
<evidence type="ECO:0000256" key="1">
    <source>
        <dbReference type="SAM" id="Phobius"/>
    </source>
</evidence>
<reference evidence="3" key="1">
    <citation type="submission" date="2017-04" db="EMBL/GenBank/DDBJ databases">
        <title>Function of individual gut microbiota members based on whole genome sequencing of pure cultures obtained from chicken caecum.</title>
        <authorList>
            <person name="Medvecky M."/>
            <person name="Cejkova D."/>
            <person name="Polansky O."/>
            <person name="Karasova D."/>
            <person name="Kubasova T."/>
            <person name="Cizek A."/>
            <person name="Rychlik I."/>
        </authorList>
    </citation>
    <scope>NUCLEOTIDE SEQUENCE [LARGE SCALE GENOMIC DNA]</scope>
    <source>
        <strain evidence="3">An149</strain>
    </source>
</reference>
<feature type="transmembrane region" description="Helical" evidence="1">
    <location>
        <begin position="193"/>
        <end position="218"/>
    </location>
</feature>
<sequence>MEEFILDELIRDYKYKCTRVGRFPILLSGSLIFSFSLASMLGWIIIFSNYLFSDTTSMAYIFYSIFLIIVLIGYMVIADYYIFKVTKKQFMLECDNEKLLKVQCSKWKIFKTSWVEKEYINNEFLKCLDKYGLTNNEELLNKVIEIIYLKRKSKPHVNVINIALIGTISYPALKPLYDYLQCTLIPADSKIFNIYAVLEYGTSILVLVTGIMIVYMFISFLDKHLFYRREYKEKSCINSILRKLEKYRRGVL</sequence>
<dbReference type="RefSeq" id="WP_087254759.1">
    <property type="nucleotide sequence ID" value="NZ_JAGZXW010000026.1"/>
</dbReference>
<feature type="transmembrane region" description="Helical" evidence="1">
    <location>
        <begin position="60"/>
        <end position="83"/>
    </location>
</feature>
<keyword evidence="1" id="KW-1133">Transmembrane helix</keyword>
<gene>
    <name evidence="2" type="ORF">B5E91_02705</name>
</gene>
<dbReference type="EMBL" id="NFLB01000002">
    <property type="protein sequence ID" value="OUQ06198.1"/>
    <property type="molecule type" value="Genomic_DNA"/>
</dbReference>
<organism evidence="2 3">
    <name type="scientific">Thomasclavelia spiroformis</name>
    <dbReference type="NCBI Taxonomy" id="29348"/>
    <lineage>
        <taxon>Bacteria</taxon>
        <taxon>Bacillati</taxon>
        <taxon>Bacillota</taxon>
        <taxon>Erysipelotrichia</taxon>
        <taxon>Erysipelotrichales</taxon>
        <taxon>Coprobacillaceae</taxon>
        <taxon>Thomasclavelia</taxon>
    </lineage>
</organism>
<feature type="transmembrane region" description="Helical" evidence="1">
    <location>
        <begin position="156"/>
        <end position="173"/>
    </location>
</feature>
<name>A0A1Y4QLN9_9FIRM</name>
<comment type="caution">
    <text evidence="2">The sequence shown here is derived from an EMBL/GenBank/DDBJ whole genome shotgun (WGS) entry which is preliminary data.</text>
</comment>
<evidence type="ECO:0000313" key="2">
    <source>
        <dbReference type="EMBL" id="OUQ06198.1"/>
    </source>
</evidence>
<dbReference type="Proteomes" id="UP000196258">
    <property type="component" value="Unassembled WGS sequence"/>
</dbReference>
<accession>A0A1Y4QLN9</accession>
<protein>
    <submittedName>
        <fullName evidence="2">Uncharacterized protein</fullName>
    </submittedName>
</protein>
<feature type="transmembrane region" description="Helical" evidence="1">
    <location>
        <begin position="23"/>
        <end position="48"/>
    </location>
</feature>
<evidence type="ECO:0000313" key="3">
    <source>
        <dbReference type="Proteomes" id="UP000196258"/>
    </source>
</evidence>
<keyword evidence="1" id="KW-0472">Membrane</keyword>